<name>A0A6G0VL65_APHCR</name>
<feature type="domain" description="Reverse transcriptase" evidence="2">
    <location>
        <begin position="337"/>
        <end position="425"/>
    </location>
</feature>
<dbReference type="SUPFAM" id="SSF56672">
    <property type="entry name" value="DNA/RNA polymerases"/>
    <property type="match status" value="1"/>
</dbReference>
<dbReference type="Pfam" id="PF00078">
    <property type="entry name" value="RVT_1"/>
    <property type="match status" value="1"/>
</dbReference>
<accession>A0A6G0VL65</accession>
<feature type="non-terminal residue" evidence="3">
    <location>
        <position position="495"/>
    </location>
</feature>
<dbReference type="Gene3D" id="3.10.10.10">
    <property type="entry name" value="HIV Type 1 Reverse Transcriptase, subunit A, domain 1"/>
    <property type="match status" value="2"/>
</dbReference>
<reference evidence="3 4" key="1">
    <citation type="submission" date="2019-08" db="EMBL/GenBank/DDBJ databases">
        <title>Whole genome of Aphis craccivora.</title>
        <authorList>
            <person name="Voronova N.V."/>
            <person name="Shulinski R.S."/>
            <person name="Bandarenka Y.V."/>
            <person name="Zhorov D.G."/>
            <person name="Warner D."/>
        </authorList>
    </citation>
    <scope>NUCLEOTIDE SEQUENCE [LARGE SCALE GENOMIC DNA]</scope>
    <source>
        <strain evidence="3">180601</strain>
        <tissue evidence="3">Whole Body</tissue>
    </source>
</reference>
<proteinExistence type="predicted"/>
<keyword evidence="4" id="KW-1185">Reference proteome</keyword>
<dbReference type="InterPro" id="IPR043502">
    <property type="entry name" value="DNA/RNA_pol_sf"/>
</dbReference>
<evidence type="ECO:0000313" key="4">
    <source>
        <dbReference type="Proteomes" id="UP000478052"/>
    </source>
</evidence>
<dbReference type="Gene3D" id="3.30.70.270">
    <property type="match status" value="3"/>
</dbReference>
<dbReference type="InterPro" id="IPR000477">
    <property type="entry name" value="RT_dom"/>
</dbReference>
<dbReference type="InterPro" id="IPR043128">
    <property type="entry name" value="Rev_trsase/Diguanyl_cyclase"/>
</dbReference>
<protein>
    <recommendedName>
        <fullName evidence="2">Reverse transcriptase domain-containing protein</fullName>
    </recommendedName>
</protein>
<dbReference type="InterPro" id="IPR051320">
    <property type="entry name" value="Viral_Replic_Matur_Polypro"/>
</dbReference>
<gene>
    <name evidence="3" type="ORF">FWK35_00036669</name>
</gene>
<evidence type="ECO:0000259" key="2">
    <source>
        <dbReference type="Pfam" id="PF00078"/>
    </source>
</evidence>
<evidence type="ECO:0000256" key="1">
    <source>
        <dbReference type="SAM" id="MobiDB-lite"/>
    </source>
</evidence>
<dbReference type="Gene3D" id="2.40.70.10">
    <property type="entry name" value="Acid Proteases"/>
    <property type="match status" value="1"/>
</dbReference>
<feature type="region of interest" description="Disordered" evidence="1">
    <location>
        <begin position="66"/>
        <end position="86"/>
    </location>
</feature>
<dbReference type="CDD" id="cd00303">
    <property type="entry name" value="retropepsin_like"/>
    <property type="match status" value="1"/>
</dbReference>
<dbReference type="FunFam" id="3.30.70.270:FF:000003">
    <property type="entry name" value="Transposon Ty3-G Gag-Pol polyprotein"/>
    <property type="match status" value="1"/>
</dbReference>
<dbReference type="AlphaFoldDB" id="A0A6G0VL65"/>
<dbReference type="Proteomes" id="UP000478052">
    <property type="component" value="Unassembled WGS sequence"/>
</dbReference>
<feature type="non-terminal residue" evidence="3">
    <location>
        <position position="1"/>
    </location>
</feature>
<organism evidence="3 4">
    <name type="scientific">Aphis craccivora</name>
    <name type="common">Cowpea aphid</name>
    <dbReference type="NCBI Taxonomy" id="307492"/>
    <lineage>
        <taxon>Eukaryota</taxon>
        <taxon>Metazoa</taxon>
        <taxon>Ecdysozoa</taxon>
        <taxon>Arthropoda</taxon>
        <taxon>Hexapoda</taxon>
        <taxon>Insecta</taxon>
        <taxon>Pterygota</taxon>
        <taxon>Neoptera</taxon>
        <taxon>Paraneoptera</taxon>
        <taxon>Hemiptera</taxon>
        <taxon>Sternorrhyncha</taxon>
        <taxon>Aphidomorpha</taxon>
        <taxon>Aphidoidea</taxon>
        <taxon>Aphididae</taxon>
        <taxon>Aphidini</taxon>
        <taxon>Aphis</taxon>
        <taxon>Aphis</taxon>
    </lineage>
</organism>
<dbReference type="OrthoDB" id="6382339at2759"/>
<dbReference type="PANTHER" id="PTHR33064">
    <property type="entry name" value="POL PROTEIN"/>
    <property type="match status" value="1"/>
</dbReference>
<sequence>ATETRVFTHTGDGDANTHITHAPALGQSAHVMPQAGTEAVDKDSEIMAVNADDQTASVAVQNQLSRSDYGNTTNNGTRTRPDKIPTPAVELEFPSGFVTAILDSQAQKSYVNPIIASKYGKSTPHGPPNTVRMADGHTATTSGTTSFEARIGALDIQFKATILDNLYCDALLGHDFLIDNEVSWDYAACTIHLGRHIHTSTCWNGKAQPPATSPDLSQLEFVSSEKVGRTKLIEHEIVLKDPSPIALNLYPYSHQKQMAIDEMVRDMETQGLVEPSTSPWAAPVVLAKKKDGTFRLCVDYRRLNDVTESDAYPMPDLNKMIRQMRGVKIFSIFDLSRGLFQFRVLPFGLKNSPMTFVRLMNEVMRGYQDDFVQVYLNDIVVFSRDEYEHQAHLDKVLERLKRFGLTCNTKKCKIGLREISFLGHIVDLEGIAKQPEKLVCIDNFPVPKKVRDVRKFLGVCNWYNQFVVNYADTIVPHTNLLKQGVWWKWTDVEQR</sequence>
<dbReference type="EMBL" id="VUJU01015979">
    <property type="protein sequence ID" value="KAF0691406.1"/>
    <property type="molecule type" value="Genomic_DNA"/>
</dbReference>
<dbReference type="GO" id="GO:0071897">
    <property type="term" value="P:DNA biosynthetic process"/>
    <property type="evidence" value="ECO:0007669"/>
    <property type="project" value="UniProtKB-ARBA"/>
</dbReference>
<evidence type="ECO:0000313" key="3">
    <source>
        <dbReference type="EMBL" id="KAF0691406.1"/>
    </source>
</evidence>
<dbReference type="PANTHER" id="PTHR33064:SF37">
    <property type="entry name" value="RIBONUCLEASE H"/>
    <property type="match status" value="1"/>
</dbReference>
<dbReference type="InterPro" id="IPR021109">
    <property type="entry name" value="Peptidase_aspartic_dom_sf"/>
</dbReference>
<comment type="caution">
    <text evidence="3">The sequence shown here is derived from an EMBL/GenBank/DDBJ whole genome shotgun (WGS) entry which is preliminary data.</text>
</comment>
<dbReference type="CDD" id="cd01647">
    <property type="entry name" value="RT_LTR"/>
    <property type="match status" value="1"/>
</dbReference>